<protein>
    <submittedName>
        <fullName evidence="1">Uncharacterized protein</fullName>
    </submittedName>
</protein>
<proteinExistence type="predicted"/>
<comment type="caution">
    <text evidence="1">The sequence shown here is derived from an EMBL/GenBank/DDBJ whole genome shotgun (WGS) entry which is preliminary data.</text>
</comment>
<evidence type="ECO:0000313" key="1">
    <source>
        <dbReference type="EMBL" id="MET3588184.1"/>
    </source>
</evidence>
<dbReference type="Proteomes" id="UP001549031">
    <property type="component" value="Unassembled WGS sequence"/>
</dbReference>
<accession>A0ABV2HCF6</accession>
<name>A0ABV2HCF6_9HYPH</name>
<gene>
    <name evidence="1" type="ORF">ABID21_004318</name>
</gene>
<dbReference type="EMBL" id="JBEPLJ010000021">
    <property type="protein sequence ID" value="MET3588184.1"/>
    <property type="molecule type" value="Genomic_DNA"/>
</dbReference>
<evidence type="ECO:0000313" key="2">
    <source>
        <dbReference type="Proteomes" id="UP001549031"/>
    </source>
</evidence>
<reference evidence="1 2" key="1">
    <citation type="submission" date="2024-06" db="EMBL/GenBank/DDBJ databases">
        <title>Genomic Encyclopedia of Type Strains, Phase IV (KMG-IV): sequencing the most valuable type-strain genomes for metagenomic binning, comparative biology and taxonomic classification.</title>
        <authorList>
            <person name="Goeker M."/>
        </authorList>
    </citation>
    <scope>NUCLEOTIDE SEQUENCE [LARGE SCALE GENOMIC DNA]</scope>
    <source>
        <strain evidence="1 2">DSM 105042</strain>
    </source>
</reference>
<organism evidence="1 2">
    <name type="scientific">Pseudorhizobium tarimense</name>
    <dbReference type="NCBI Taxonomy" id="1079109"/>
    <lineage>
        <taxon>Bacteria</taxon>
        <taxon>Pseudomonadati</taxon>
        <taxon>Pseudomonadota</taxon>
        <taxon>Alphaproteobacteria</taxon>
        <taxon>Hyphomicrobiales</taxon>
        <taxon>Rhizobiaceae</taxon>
        <taxon>Rhizobium/Agrobacterium group</taxon>
        <taxon>Pseudorhizobium</taxon>
    </lineage>
</organism>
<sequence length="32" mass="3897">MQRTPWSDHLKLSQHMAWAWRSPDIPFGWCDI</sequence>
<keyword evidence="2" id="KW-1185">Reference proteome</keyword>